<dbReference type="Pfam" id="PF00367">
    <property type="entry name" value="PTS_EIIB"/>
    <property type="match status" value="1"/>
</dbReference>
<dbReference type="PANTHER" id="PTHR30009:SF4">
    <property type="entry name" value="PTS SYSTEM N-ACETYLGLUCOSAMINE-SPECIFIC EIICBA COMPONENT"/>
    <property type="match status" value="1"/>
</dbReference>
<dbReference type="FunFam" id="3.30.1360.60:FF:000001">
    <property type="entry name" value="PTS system glucose-specific IIBC component PtsG"/>
    <property type="match status" value="1"/>
</dbReference>
<dbReference type="Proteomes" id="UP000241566">
    <property type="component" value="Unassembled WGS sequence"/>
</dbReference>
<proteinExistence type="predicted"/>
<dbReference type="GO" id="GO:0090563">
    <property type="term" value="F:protein-phosphocysteine-sugar phosphotransferase activity"/>
    <property type="evidence" value="ECO:0007669"/>
    <property type="project" value="TreeGrafter"/>
</dbReference>
<feature type="transmembrane region" description="Helical" evidence="12">
    <location>
        <begin position="70"/>
        <end position="90"/>
    </location>
</feature>
<comment type="subcellular location">
    <subcellularLocation>
        <location evidence="1">Cell membrane</location>
        <topology evidence="1">Multi-pass membrane protein</topology>
    </subcellularLocation>
</comment>
<dbReference type="EMBL" id="PYOI01000004">
    <property type="protein sequence ID" value="PSV85727.1"/>
    <property type="molecule type" value="Genomic_DNA"/>
</dbReference>
<dbReference type="Gene3D" id="3.30.1360.60">
    <property type="entry name" value="Glucose permease domain IIB"/>
    <property type="match status" value="1"/>
</dbReference>
<dbReference type="PANTHER" id="PTHR30009">
    <property type="entry name" value="CYTOCHROME C-TYPE SYNTHESIS PROTEIN AND PTS TRANSMEMBRANE COMPONENT"/>
    <property type="match status" value="1"/>
</dbReference>
<dbReference type="InterPro" id="IPR050429">
    <property type="entry name" value="PTS_Glucose_EIICBA"/>
</dbReference>
<evidence type="ECO:0000313" key="16">
    <source>
        <dbReference type="EMBL" id="PSV87142.1"/>
    </source>
</evidence>
<evidence type="ECO:0000256" key="5">
    <source>
        <dbReference type="ARBA" id="ARBA00022679"/>
    </source>
</evidence>
<dbReference type="NCBIfam" id="TIGR01998">
    <property type="entry name" value="PTS-II-BC-nag"/>
    <property type="match status" value="1"/>
</dbReference>
<keyword evidence="8" id="KW-0418">Kinase</keyword>
<reference evidence="16 17" key="1">
    <citation type="submission" date="2018-03" db="EMBL/GenBank/DDBJ databases">
        <title>Whole genome sequencing of Histamine producing bacteria.</title>
        <authorList>
            <person name="Butler K."/>
        </authorList>
    </citation>
    <scope>NUCLEOTIDE SEQUENCE [LARGE SCALE GENOMIC DNA]</scope>
    <source>
        <strain evidence="15 18">ATCC 25521</strain>
        <strain evidence="16 17">ATCC 33979</strain>
    </source>
</reference>
<evidence type="ECO:0000259" key="14">
    <source>
        <dbReference type="PROSITE" id="PS51103"/>
    </source>
</evidence>
<dbReference type="CDD" id="cd00212">
    <property type="entry name" value="PTS_IIB_glc"/>
    <property type="match status" value="1"/>
</dbReference>
<evidence type="ECO:0000256" key="1">
    <source>
        <dbReference type="ARBA" id="ARBA00004651"/>
    </source>
</evidence>
<dbReference type="EMBL" id="PYOJ01000034">
    <property type="protein sequence ID" value="PSV87142.1"/>
    <property type="molecule type" value="Genomic_DNA"/>
</dbReference>
<feature type="transmembrane region" description="Helical" evidence="12">
    <location>
        <begin position="12"/>
        <end position="30"/>
    </location>
</feature>
<evidence type="ECO:0000256" key="7">
    <source>
        <dbReference type="ARBA" id="ARBA00022692"/>
    </source>
</evidence>
<feature type="transmembrane region" description="Helical" evidence="12">
    <location>
        <begin position="132"/>
        <end position="152"/>
    </location>
</feature>
<keyword evidence="4 16" id="KW-0762">Sugar transport</keyword>
<dbReference type="PROSITE" id="PS01035">
    <property type="entry name" value="PTS_EIIB_TYPE_1_CYS"/>
    <property type="match status" value="1"/>
</dbReference>
<keyword evidence="5" id="KW-0808">Transferase</keyword>
<dbReference type="InterPro" id="IPR013013">
    <property type="entry name" value="PTS_EIIC_1"/>
</dbReference>
<dbReference type="RefSeq" id="WP_008987001.1">
    <property type="nucleotide sequence ID" value="NZ_JADQAT010000054.1"/>
</dbReference>
<dbReference type="InterPro" id="IPR001996">
    <property type="entry name" value="PTS_IIB_1"/>
</dbReference>
<dbReference type="GO" id="GO:0008982">
    <property type="term" value="F:protein-N(PI)-phosphohistidine-sugar phosphotransferase activity"/>
    <property type="evidence" value="ECO:0007669"/>
    <property type="project" value="InterPro"/>
</dbReference>
<keyword evidence="7 12" id="KW-0812">Transmembrane</keyword>
<dbReference type="Proteomes" id="UP000240410">
    <property type="component" value="Unassembled WGS sequence"/>
</dbReference>
<keyword evidence="18" id="KW-1185">Reference proteome</keyword>
<feature type="transmembrane region" description="Helical" evidence="12">
    <location>
        <begin position="259"/>
        <end position="276"/>
    </location>
</feature>
<feature type="transmembrane region" description="Helical" evidence="12">
    <location>
        <begin position="36"/>
        <end position="58"/>
    </location>
</feature>
<feature type="transmembrane region" description="Helical" evidence="12">
    <location>
        <begin position="282"/>
        <end position="306"/>
    </location>
</feature>
<evidence type="ECO:0000313" key="18">
    <source>
        <dbReference type="Proteomes" id="UP000241566"/>
    </source>
</evidence>
<evidence type="ECO:0000256" key="6">
    <source>
        <dbReference type="ARBA" id="ARBA00022683"/>
    </source>
</evidence>
<dbReference type="GO" id="GO:0016491">
    <property type="term" value="F:oxidoreductase activity"/>
    <property type="evidence" value="ECO:0007669"/>
    <property type="project" value="UniProtKB-KW"/>
</dbReference>
<feature type="transmembrane region" description="Helical" evidence="12">
    <location>
        <begin position="96"/>
        <end position="112"/>
    </location>
</feature>
<dbReference type="SUPFAM" id="SSF55604">
    <property type="entry name" value="Glucose permease domain IIB"/>
    <property type="match status" value="1"/>
</dbReference>
<feature type="domain" description="PTS EIIC type-1" evidence="14">
    <location>
        <begin position="1"/>
        <end position="370"/>
    </location>
</feature>
<feature type="active site" description="Phosphocysteine intermediate; for EIIB activity" evidence="11">
    <location>
        <position position="408"/>
    </location>
</feature>
<feature type="transmembrane region" description="Helical" evidence="12">
    <location>
        <begin position="339"/>
        <end position="358"/>
    </location>
</feature>
<evidence type="ECO:0000259" key="13">
    <source>
        <dbReference type="PROSITE" id="PS51098"/>
    </source>
</evidence>
<dbReference type="PROSITE" id="PS51103">
    <property type="entry name" value="PTS_EIIC_TYPE_1"/>
    <property type="match status" value="1"/>
</dbReference>
<keyword evidence="2" id="KW-0813">Transport</keyword>
<accession>A0A0D8MNT4</accession>
<dbReference type="GO" id="GO:0009401">
    <property type="term" value="P:phosphoenolpyruvate-dependent sugar phosphotransferase system"/>
    <property type="evidence" value="ECO:0007669"/>
    <property type="project" value="UniProtKB-KW"/>
</dbReference>
<dbReference type="OrthoDB" id="7571469at2"/>
<feature type="domain" description="PTS EIIB type-1" evidence="13">
    <location>
        <begin position="386"/>
        <end position="461"/>
    </location>
</feature>
<evidence type="ECO:0000256" key="10">
    <source>
        <dbReference type="ARBA" id="ARBA00023136"/>
    </source>
</evidence>
<dbReference type="InterPro" id="IPR003352">
    <property type="entry name" value="PTS_EIIC"/>
</dbReference>
<dbReference type="InterPro" id="IPR010974">
    <property type="entry name" value="PTS_IIBC_nag"/>
</dbReference>
<evidence type="ECO:0000256" key="8">
    <source>
        <dbReference type="ARBA" id="ARBA00022777"/>
    </source>
</evidence>
<dbReference type="GO" id="GO:0015572">
    <property type="term" value="F:N-acetylglucosamine transmembrane transporter activity"/>
    <property type="evidence" value="ECO:0007669"/>
    <property type="project" value="InterPro"/>
</dbReference>
<evidence type="ECO:0000256" key="3">
    <source>
        <dbReference type="ARBA" id="ARBA00022475"/>
    </source>
</evidence>
<keyword evidence="9 12" id="KW-1133">Transmembrane helix</keyword>
<dbReference type="GO" id="GO:0019866">
    <property type="term" value="C:organelle inner membrane"/>
    <property type="evidence" value="ECO:0007669"/>
    <property type="project" value="InterPro"/>
</dbReference>
<keyword evidence="10 12" id="KW-0472">Membrane</keyword>
<evidence type="ECO:0000256" key="9">
    <source>
        <dbReference type="ARBA" id="ARBA00022989"/>
    </source>
</evidence>
<evidence type="ECO:0000256" key="4">
    <source>
        <dbReference type="ARBA" id="ARBA00022597"/>
    </source>
</evidence>
<feature type="transmembrane region" description="Helical" evidence="12">
    <location>
        <begin position="229"/>
        <end position="252"/>
    </location>
</feature>
<evidence type="ECO:0000256" key="2">
    <source>
        <dbReference type="ARBA" id="ARBA00022448"/>
    </source>
</evidence>
<dbReference type="AlphaFoldDB" id="A0A0D8MNT4"/>
<dbReference type="GO" id="GO:0015764">
    <property type="term" value="P:N-acetylglucosamine transport"/>
    <property type="evidence" value="ECO:0007669"/>
    <property type="project" value="TreeGrafter"/>
</dbReference>
<dbReference type="STRING" id="553611.GCA_001557755_00599"/>
<protein>
    <submittedName>
        <fullName evidence="16">PTS sugar transporter</fullName>
    </submittedName>
</protein>
<evidence type="ECO:0000256" key="11">
    <source>
        <dbReference type="PROSITE-ProRule" id="PRU00421"/>
    </source>
</evidence>
<keyword evidence="6" id="KW-0598">Phosphotransferase system</keyword>
<dbReference type="GO" id="GO:0016301">
    <property type="term" value="F:kinase activity"/>
    <property type="evidence" value="ECO:0007669"/>
    <property type="project" value="UniProtKB-KW"/>
</dbReference>
<dbReference type="PROSITE" id="PS51098">
    <property type="entry name" value="PTS_EIIB_TYPE_1"/>
    <property type="match status" value="1"/>
</dbReference>
<keyword evidence="15" id="KW-0560">Oxidoreductase</keyword>
<dbReference type="InterPro" id="IPR036878">
    <property type="entry name" value="Glu_permease_IIB"/>
</dbReference>
<dbReference type="GO" id="GO:0005886">
    <property type="term" value="C:plasma membrane"/>
    <property type="evidence" value="ECO:0007669"/>
    <property type="project" value="UniProtKB-SubCell"/>
</dbReference>
<comment type="caution">
    <text evidence="16">The sequence shown here is derived from an EMBL/GenBank/DDBJ whole genome shotgun (WGS) entry which is preliminary data.</text>
</comment>
<evidence type="ECO:0000256" key="12">
    <source>
        <dbReference type="SAM" id="Phobius"/>
    </source>
</evidence>
<sequence length="461" mass="48830">MSILGHFQKLGNAIMFPIAVLPIAGILLRIGQPDLLNIPFIAAGGQAVFTNLALLFAMGVGAGFSKDNSAAAAIASAVGYFILMAALKTLNPDVDPGVAGGIIIGVCAGLLYNRFNAIKLPEFLGFFGGKRFVPIVTGLVALILAYAFSIIWPPIQDGINHLGQWILTSGMPGEFVYGVANRLLIPLGLHHILNSMVWFVFGSYTAADGHVVTGEISRFFAGDPTAGQILSGFFPVVMFGLPSAALAFYVTAKKENKKVVGGMLLSVALTAFLTGITEPIEFMFMFLAPALYVVHAILMGISIVVASQLDIHMAFSFSSGLIDYILNYNAPAAHNSWEIIPMGLVVGAIYFVVFVAVIKAFNLKTPGREDAPAENSNPEDDAASKADLAKSYLEALGGKDNLTDISACITRLRLGIVDRSIIDDAKLKQLGAKGVVNVGSNNLQVILGPQAEIIANQMKSL</sequence>
<evidence type="ECO:0000313" key="17">
    <source>
        <dbReference type="Proteomes" id="UP000240410"/>
    </source>
</evidence>
<organism evidence="16 17">
    <name type="scientific">Photobacterium leiognathi</name>
    <dbReference type="NCBI Taxonomy" id="553611"/>
    <lineage>
        <taxon>Bacteria</taxon>
        <taxon>Pseudomonadati</taxon>
        <taxon>Pseudomonadota</taxon>
        <taxon>Gammaproteobacteria</taxon>
        <taxon>Vibrionales</taxon>
        <taxon>Vibrionaceae</taxon>
        <taxon>Photobacterium</taxon>
    </lineage>
</organism>
<dbReference type="InterPro" id="IPR018113">
    <property type="entry name" value="PTrfase_EIIB_Cys"/>
</dbReference>
<dbReference type="NCBIfam" id="TIGR00826">
    <property type="entry name" value="EIIB_glc"/>
    <property type="match status" value="1"/>
</dbReference>
<gene>
    <name evidence="16" type="ORF">CTM89_18610</name>
    <name evidence="15" type="ORF">CTM94_05005</name>
</gene>
<evidence type="ECO:0000313" key="15">
    <source>
        <dbReference type="EMBL" id="PSV85727.1"/>
    </source>
</evidence>
<name>A0A0D8MNT4_PHOLE</name>
<keyword evidence="3" id="KW-1003">Cell membrane</keyword>
<dbReference type="Pfam" id="PF02378">
    <property type="entry name" value="PTS_EIIC"/>
    <property type="match status" value="1"/>
</dbReference>